<dbReference type="STRING" id="1182541.W9YBK0"/>
<evidence type="ECO:0000256" key="1">
    <source>
        <dbReference type="SAM" id="MobiDB-lite"/>
    </source>
</evidence>
<dbReference type="eggNOG" id="KOG3274">
    <property type="taxonomic scope" value="Eukaryota"/>
</dbReference>
<keyword evidence="4" id="KW-1185">Reference proteome</keyword>
<feature type="compositionally biased region" description="Basic and acidic residues" evidence="1">
    <location>
        <begin position="82"/>
        <end position="92"/>
    </location>
</feature>
<feature type="domain" description="AMMECR1" evidence="2">
    <location>
        <begin position="117"/>
        <end position="338"/>
    </location>
</feature>
<dbReference type="InterPro" id="IPR027485">
    <property type="entry name" value="AMMECR1_N"/>
</dbReference>
<evidence type="ECO:0000313" key="3">
    <source>
        <dbReference type="EMBL" id="EXJ90242.1"/>
    </source>
</evidence>
<sequence length="349" mass="38604">MASPAHCFYCFETLAASFKHRDPPTLQKVLDLYEAYKAKALPQDEATEADEEEDVEMESHVAGNDANDNHNEEEDDDEDGAHEEIQRIERRTVGKSALQPPSISRLQARSSSSRSSSTSSPSIFSPSSSNSQLTTPSSATSIKSVPPTYASQVSATESYPLFVTWNTVSRSGHKSLRGCIGTFEALPLASGLSTYALTSAFDDTRFSPIPESLLPALSCSLTLLADFEPCKDAMDWTLGIHGLRISFTYRNRRHGATYLPDVAVEQGWDKEQTVESLMKKAGWDGGYGNGVARRLLRGSARPSEQQSTKPWDEVQDFRAVRYTGLKASASYAEWQDWRQWVEKNGEVLN</sequence>
<name>W9YBK0_9EURO</name>
<dbReference type="InterPro" id="IPR023473">
    <property type="entry name" value="AMMECR1"/>
</dbReference>
<evidence type="ECO:0000313" key="4">
    <source>
        <dbReference type="Proteomes" id="UP000019484"/>
    </source>
</evidence>
<feature type="compositionally biased region" description="Acidic residues" evidence="1">
    <location>
        <begin position="45"/>
        <end position="56"/>
    </location>
</feature>
<dbReference type="Gene3D" id="3.30.700.20">
    <property type="entry name" value="Hypothetical protein ph0010, domain 1"/>
    <property type="match status" value="1"/>
</dbReference>
<evidence type="ECO:0000259" key="2">
    <source>
        <dbReference type="PROSITE" id="PS51112"/>
    </source>
</evidence>
<organism evidence="3 4">
    <name type="scientific">Capronia coronata CBS 617.96</name>
    <dbReference type="NCBI Taxonomy" id="1182541"/>
    <lineage>
        <taxon>Eukaryota</taxon>
        <taxon>Fungi</taxon>
        <taxon>Dikarya</taxon>
        <taxon>Ascomycota</taxon>
        <taxon>Pezizomycotina</taxon>
        <taxon>Eurotiomycetes</taxon>
        <taxon>Chaetothyriomycetidae</taxon>
        <taxon>Chaetothyriales</taxon>
        <taxon>Herpotrichiellaceae</taxon>
        <taxon>Capronia</taxon>
    </lineage>
</organism>
<dbReference type="NCBIfam" id="TIGR00296">
    <property type="entry name" value="TIGR00296 family protein"/>
    <property type="match status" value="1"/>
</dbReference>
<dbReference type="SUPFAM" id="SSF143447">
    <property type="entry name" value="AMMECR1-like"/>
    <property type="match status" value="1"/>
</dbReference>
<comment type="caution">
    <text evidence="3">The sequence shown here is derived from an EMBL/GenBank/DDBJ whole genome shotgun (WGS) entry which is preliminary data.</text>
</comment>
<dbReference type="InterPro" id="IPR036071">
    <property type="entry name" value="AMMECR1_dom_sf"/>
</dbReference>
<dbReference type="PANTHER" id="PTHR13016">
    <property type="entry name" value="AMMECR1 HOMOLOG"/>
    <property type="match status" value="1"/>
</dbReference>
<dbReference type="GeneID" id="19158235"/>
<gene>
    <name evidence="3" type="ORF">A1O1_03341</name>
</gene>
<proteinExistence type="predicted"/>
<feature type="region of interest" description="Disordered" evidence="1">
    <location>
        <begin position="41"/>
        <end position="146"/>
    </location>
</feature>
<dbReference type="InterPro" id="IPR002733">
    <property type="entry name" value="AMMECR1_domain"/>
</dbReference>
<reference evidence="3 4" key="1">
    <citation type="submission" date="2013-03" db="EMBL/GenBank/DDBJ databases">
        <title>The Genome Sequence of Capronia coronata CBS 617.96.</title>
        <authorList>
            <consortium name="The Broad Institute Genomics Platform"/>
            <person name="Cuomo C."/>
            <person name="de Hoog S."/>
            <person name="Gorbushina A."/>
            <person name="Walker B."/>
            <person name="Young S.K."/>
            <person name="Zeng Q."/>
            <person name="Gargeya S."/>
            <person name="Fitzgerald M."/>
            <person name="Haas B."/>
            <person name="Abouelleil A."/>
            <person name="Allen A.W."/>
            <person name="Alvarado L."/>
            <person name="Arachchi H.M."/>
            <person name="Berlin A.M."/>
            <person name="Chapman S.B."/>
            <person name="Gainer-Dewar J."/>
            <person name="Goldberg J."/>
            <person name="Griggs A."/>
            <person name="Gujja S."/>
            <person name="Hansen M."/>
            <person name="Howarth C."/>
            <person name="Imamovic A."/>
            <person name="Ireland A."/>
            <person name="Larimer J."/>
            <person name="McCowan C."/>
            <person name="Murphy C."/>
            <person name="Pearson M."/>
            <person name="Poon T.W."/>
            <person name="Priest M."/>
            <person name="Roberts A."/>
            <person name="Saif S."/>
            <person name="Shea T."/>
            <person name="Sisk P."/>
            <person name="Sykes S."/>
            <person name="Wortman J."/>
            <person name="Nusbaum C."/>
            <person name="Birren B."/>
        </authorList>
    </citation>
    <scope>NUCLEOTIDE SEQUENCE [LARGE SCALE GENOMIC DNA]</scope>
    <source>
        <strain evidence="3 4">CBS 617.96</strain>
    </source>
</reference>
<dbReference type="RefSeq" id="XP_007722436.1">
    <property type="nucleotide sequence ID" value="XM_007724246.1"/>
</dbReference>
<dbReference type="Proteomes" id="UP000019484">
    <property type="component" value="Unassembled WGS sequence"/>
</dbReference>
<dbReference type="AlphaFoldDB" id="W9YBK0"/>
<feature type="compositionally biased region" description="Low complexity" evidence="1">
    <location>
        <begin position="101"/>
        <end position="138"/>
    </location>
</feature>
<dbReference type="Pfam" id="PF01871">
    <property type="entry name" value="AMMECR1"/>
    <property type="match status" value="1"/>
</dbReference>
<protein>
    <recommendedName>
        <fullName evidence="2">AMMECR1 domain-containing protein</fullName>
    </recommendedName>
</protein>
<dbReference type="HOGENOM" id="CLU_052828_2_0_1"/>
<accession>W9YBK0</accession>
<dbReference type="OrthoDB" id="24630at2759"/>
<feature type="compositionally biased region" description="Acidic residues" evidence="1">
    <location>
        <begin position="71"/>
        <end position="81"/>
    </location>
</feature>
<dbReference type="EMBL" id="AMWN01000003">
    <property type="protein sequence ID" value="EXJ90242.1"/>
    <property type="molecule type" value="Genomic_DNA"/>
</dbReference>
<dbReference type="PANTHER" id="PTHR13016:SF0">
    <property type="entry name" value="AMME SYNDROME CANDIDATE GENE 1 PROTEIN"/>
    <property type="match status" value="1"/>
</dbReference>
<dbReference type="PROSITE" id="PS51112">
    <property type="entry name" value="AMMECR1"/>
    <property type="match status" value="1"/>
</dbReference>